<feature type="domain" description="DUF4485" evidence="1">
    <location>
        <begin position="11"/>
        <end position="40"/>
    </location>
</feature>
<dbReference type="EMBL" id="CH479199">
    <property type="protein sequence ID" value="EDW29596.1"/>
    <property type="molecule type" value="Genomic_DNA"/>
</dbReference>
<organism evidence="3">
    <name type="scientific">Drosophila persimilis</name>
    <name type="common">Fruit fly</name>
    <dbReference type="NCBI Taxonomy" id="7234"/>
    <lineage>
        <taxon>Eukaryota</taxon>
        <taxon>Metazoa</taxon>
        <taxon>Ecdysozoa</taxon>
        <taxon>Arthropoda</taxon>
        <taxon>Hexapoda</taxon>
        <taxon>Insecta</taxon>
        <taxon>Pterygota</taxon>
        <taxon>Neoptera</taxon>
        <taxon>Endopterygota</taxon>
        <taxon>Diptera</taxon>
        <taxon>Brachycera</taxon>
        <taxon>Muscomorpha</taxon>
        <taxon>Ephydroidea</taxon>
        <taxon>Drosophilidae</taxon>
        <taxon>Drosophila</taxon>
        <taxon>Sophophora</taxon>
    </lineage>
</organism>
<keyword evidence="3" id="KW-1185">Reference proteome</keyword>
<protein>
    <submittedName>
        <fullName evidence="2">GL22675</fullName>
    </submittedName>
</protein>
<dbReference type="InterPro" id="IPR027831">
    <property type="entry name" value="DUF4485"/>
</dbReference>
<dbReference type="OrthoDB" id="6623662at2759"/>
<sequence>MKCDTVFKGCIRNGYISALSVCLNQRRLYGIFEQMPPEELEWMDFPDTTNHTSSNRATATL</sequence>
<dbReference type="Proteomes" id="UP000008744">
    <property type="component" value="Unassembled WGS sequence"/>
</dbReference>
<evidence type="ECO:0000313" key="2">
    <source>
        <dbReference type="EMBL" id="EDW29596.1"/>
    </source>
</evidence>
<dbReference type="HOGENOM" id="CLU_2925039_0_0_1"/>
<proteinExistence type="predicted"/>
<gene>
    <name evidence="2" type="primary">Dper\GL22675</name>
    <name evidence="2" type="ORF">Dper_GL22675</name>
</gene>
<evidence type="ECO:0000313" key="3">
    <source>
        <dbReference type="Proteomes" id="UP000008744"/>
    </source>
</evidence>
<dbReference type="AlphaFoldDB" id="B4H019"/>
<dbReference type="Pfam" id="PF14846">
    <property type="entry name" value="DUF4485"/>
    <property type="match status" value="1"/>
</dbReference>
<evidence type="ECO:0000259" key="1">
    <source>
        <dbReference type="Pfam" id="PF14846"/>
    </source>
</evidence>
<reference evidence="2 3" key="1">
    <citation type="journal article" date="2007" name="Nature">
        <title>Evolution of genes and genomes on the Drosophila phylogeny.</title>
        <authorList>
            <consortium name="Drosophila 12 Genomes Consortium"/>
            <person name="Clark A.G."/>
            <person name="Eisen M.B."/>
            <person name="Smith D.R."/>
            <person name="Bergman C.M."/>
            <person name="Oliver B."/>
            <person name="Markow T.A."/>
            <person name="Kaufman T.C."/>
            <person name="Kellis M."/>
            <person name="Gelbart W."/>
            <person name="Iyer V.N."/>
            <person name="Pollard D.A."/>
            <person name="Sackton T.B."/>
            <person name="Larracuente A.M."/>
            <person name="Singh N.D."/>
            <person name="Abad J.P."/>
            <person name="Abt D.N."/>
            <person name="Adryan B."/>
            <person name="Aguade M."/>
            <person name="Akashi H."/>
            <person name="Anderson W.W."/>
            <person name="Aquadro C.F."/>
            <person name="Ardell D.H."/>
            <person name="Arguello R."/>
            <person name="Artieri C.G."/>
            <person name="Barbash D.A."/>
            <person name="Barker D."/>
            <person name="Barsanti P."/>
            <person name="Batterham P."/>
            <person name="Batzoglou S."/>
            <person name="Begun D."/>
            <person name="Bhutkar A."/>
            <person name="Blanco E."/>
            <person name="Bosak S.A."/>
            <person name="Bradley R.K."/>
            <person name="Brand A.D."/>
            <person name="Brent M.R."/>
            <person name="Brooks A.N."/>
            <person name="Brown R.H."/>
            <person name="Butlin R.K."/>
            <person name="Caggese C."/>
            <person name="Calvi B.R."/>
            <person name="Bernardo de Carvalho A."/>
            <person name="Caspi A."/>
            <person name="Castrezana S."/>
            <person name="Celniker S.E."/>
            <person name="Chang J.L."/>
            <person name="Chapple C."/>
            <person name="Chatterji S."/>
            <person name="Chinwalla A."/>
            <person name="Civetta A."/>
            <person name="Clifton S.W."/>
            <person name="Comeron J.M."/>
            <person name="Costello J.C."/>
            <person name="Coyne J.A."/>
            <person name="Daub J."/>
            <person name="David R.G."/>
            <person name="Delcher A.L."/>
            <person name="Delehaunty K."/>
            <person name="Do C.B."/>
            <person name="Ebling H."/>
            <person name="Edwards K."/>
            <person name="Eickbush T."/>
            <person name="Evans J.D."/>
            <person name="Filipski A."/>
            <person name="Findeiss S."/>
            <person name="Freyhult E."/>
            <person name="Fulton L."/>
            <person name="Fulton R."/>
            <person name="Garcia A.C."/>
            <person name="Gardiner A."/>
            <person name="Garfield D.A."/>
            <person name="Garvin B.E."/>
            <person name="Gibson G."/>
            <person name="Gilbert D."/>
            <person name="Gnerre S."/>
            <person name="Godfrey J."/>
            <person name="Good R."/>
            <person name="Gotea V."/>
            <person name="Gravely B."/>
            <person name="Greenberg A.J."/>
            <person name="Griffiths-Jones S."/>
            <person name="Gross S."/>
            <person name="Guigo R."/>
            <person name="Gustafson E.A."/>
            <person name="Haerty W."/>
            <person name="Hahn M.W."/>
            <person name="Halligan D.L."/>
            <person name="Halpern A.L."/>
            <person name="Halter G.M."/>
            <person name="Han M.V."/>
            <person name="Heger A."/>
            <person name="Hillier L."/>
            <person name="Hinrichs A.S."/>
            <person name="Holmes I."/>
            <person name="Hoskins R.A."/>
            <person name="Hubisz M.J."/>
            <person name="Hultmark D."/>
            <person name="Huntley M.A."/>
            <person name="Jaffe D.B."/>
            <person name="Jagadeeshan S."/>
            <person name="Jeck W.R."/>
            <person name="Johnson J."/>
            <person name="Jones C.D."/>
            <person name="Jordan W.C."/>
            <person name="Karpen G.H."/>
            <person name="Kataoka E."/>
            <person name="Keightley P.D."/>
            <person name="Kheradpour P."/>
            <person name="Kirkness E.F."/>
            <person name="Koerich L.B."/>
            <person name="Kristiansen K."/>
            <person name="Kudrna D."/>
            <person name="Kulathinal R.J."/>
            <person name="Kumar S."/>
            <person name="Kwok R."/>
            <person name="Lander E."/>
            <person name="Langley C.H."/>
            <person name="Lapoint R."/>
            <person name="Lazzaro B.P."/>
            <person name="Lee S.J."/>
            <person name="Levesque L."/>
            <person name="Li R."/>
            <person name="Lin C.F."/>
            <person name="Lin M.F."/>
            <person name="Lindblad-Toh K."/>
            <person name="Llopart A."/>
            <person name="Long M."/>
            <person name="Low L."/>
            <person name="Lozovsky E."/>
            <person name="Lu J."/>
            <person name="Luo M."/>
            <person name="Machado C.A."/>
            <person name="Makalowski W."/>
            <person name="Marzo M."/>
            <person name="Matsuda M."/>
            <person name="Matzkin L."/>
            <person name="McAllister B."/>
            <person name="McBride C.S."/>
            <person name="McKernan B."/>
            <person name="McKernan K."/>
            <person name="Mendez-Lago M."/>
            <person name="Minx P."/>
            <person name="Mollenhauer M.U."/>
            <person name="Montooth K."/>
            <person name="Mount S.M."/>
            <person name="Mu X."/>
            <person name="Myers E."/>
            <person name="Negre B."/>
            <person name="Newfeld S."/>
            <person name="Nielsen R."/>
            <person name="Noor M.A."/>
            <person name="O'Grady P."/>
            <person name="Pachter L."/>
            <person name="Papaceit M."/>
            <person name="Parisi M.J."/>
            <person name="Parisi M."/>
            <person name="Parts L."/>
            <person name="Pedersen J.S."/>
            <person name="Pesole G."/>
            <person name="Phillippy A.M."/>
            <person name="Ponting C.P."/>
            <person name="Pop M."/>
            <person name="Porcelli D."/>
            <person name="Powell J.R."/>
            <person name="Prohaska S."/>
            <person name="Pruitt K."/>
            <person name="Puig M."/>
            <person name="Quesneville H."/>
            <person name="Ram K.R."/>
            <person name="Rand D."/>
            <person name="Rasmussen M.D."/>
            <person name="Reed L.K."/>
            <person name="Reenan R."/>
            <person name="Reily A."/>
            <person name="Remington K.A."/>
            <person name="Rieger T.T."/>
            <person name="Ritchie M.G."/>
            <person name="Robin C."/>
            <person name="Rogers Y.H."/>
            <person name="Rohde C."/>
            <person name="Rozas J."/>
            <person name="Rubenfield M.J."/>
            <person name="Ruiz A."/>
            <person name="Russo S."/>
            <person name="Salzberg S.L."/>
            <person name="Sanchez-Gracia A."/>
            <person name="Saranga D.J."/>
            <person name="Sato H."/>
            <person name="Schaeffer S.W."/>
            <person name="Schatz M.C."/>
            <person name="Schlenke T."/>
            <person name="Schwartz R."/>
            <person name="Segarra C."/>
            <person name="Singh R.S."/>
            <person name="Sirot L."/>
            <person name="Sirota M."/>
            <person name="Sisneros N.B."/>
            <person name="Smith C.D."/>
            <person name="Smith T.F."/>
            <person name="Spieth J."/>
            <person name="Stage D.E."/>
            <person name="Stark A."/>
            <person name="Stephan W."/>
            <person name="Strausberg R.L."/>
            <person name="Strempel S."/>
            <person name="Sturgill D."/>
            <person name="Sutton G."/>
            <person name="Sutton G.G."/>
            <person name="Tao W."/>
            <person name="Teichmann S."/>
            <person name="Tobari Y.N."/>
            <person name="Tomimura Y."/>
            <person name="Tsolas J.M."/>
            <person name="Valente V.L."/>
            <person name="Venter E."/>
            <person name="Venter J.C."/>
            <person name="Vicario S."/>
            <person name="Vieira F.G."/>
            <person name="Vilella A.J."/>
            <person name="Villasante A."/>
            <person name="Walenz B."/>
            <person name="Wang J."/>
            <person name="Wasserman M."/>
            <person name="Watts T."/>
            <person name="Wilson D."/>
            <person name="Wilson R.K."/>
            <person name="Wing R.A."/>
            <person name="Wolfner M.F."/>
            <person name="Wong A."/>
            <person name="Wong G.K."/>
            <person name="Wu C.I."/>
            <person name="Wu G."/>
            <person name="Yamamoto D."/>
            <person name="Yang H.P."/>
            <person name="Yang S.P."/>
            <person name="Yorke J.A."/>
            <person name="Yoshida K."/>
            <person name="Zdobnov E."/>
            <person name="Zhang P."/>
            <person name="Zhang Y."/>
            <person name="Zimin A.V."/>
            <person name="Baldwin J."/>
            <person name="Abdouelleil A."/>
            <person name="Abdulkadir J."/>
            <person name="Abebe A."/>
            <person name="Abera B."/>
            <person name="Abreu J."/>
            <person name="Acer S.C."/>
            <person name="Aftuck L."/>
            <person name="Alexander A."/>
            <person name="An P."/>
            <person name="Anderson E."/>
            <person name="Anderson S."/>
            <person name="Arachi H."/>
            <person name="Azer M."/>
            <person name="Bachantsang P."/>
            <person name="Barry A."/>
            <person name="Bayul T."/>
            <person name="Berlin A."/>
            <person name="Bessette D."/>
            <person name="Bloom T."/>
            <person name="Blye J."/>
            <person name="Boguslavskiy L."/>
            <person name="Bonnet C."/>
            <person name="Boukhgalter B."/>
            <person name="Bourzgui I."/>
            <person name="Brown A."/>
            <person name="Cahill P."/>
            <person name="Channer S."/>
            <person name="Cheshatsang Y."/>
            <person name="Chuda L."/>
            <person name="Citroen M."/>
            <person name="Collymore A."/>
            <person name="Cooke P."/>
            <person name="Costello M."/>
            <person name="D'Aco K."/>
            <person name="Daza R."/>
            <person name="De Haan G."/>
            <person name="DeGray S."/>
            <person name="DeMaso C."/>
            <person name="Dhargay N."/>
            <person name="Dooley K."/>
            <person name="Dooley E."/>
            <person name="Doricent M."/>
            <person name="Dorje P."/>
            <person name="Dorjee K."/>
            <person name="Dupes A."/>
            <person name="Elong R."/>
            <person name="Falk J."/>
            <person name="Farina A."/>
            <person name="Faro S."/>
            <person name="Ferguson D."/>
            <person name="Fisher S."/>
            <person name="Foley C.D."/>
            <person name="Franke A."/>
            <person name="Friedrich D."/>
            <person name="Gadbois L."/>
            <person name="Gearin G."/>
            <person name="Gearin C.R."/>
            <person name="Giannoukos G."/>
            <person name="Goode T."/>
            <person name="Graham J."/>
            <person name="Grandbois E."/>
            <person name="Grewal S."/>
            <person name="Gyaltsen K."/>
            <person name="Hafez N."/>
            <person name="Hagos B."/>
            <person name="Hall J."/>
            <person name="Henson C."/>
            <person name="Hollinger A."/>
            <person name="Honan T."/>
            <person name="Huard M.D."/>
            <person name="Hughes L."/>
            <person name="Hurhula B."/>
            <person name="Husby M.E."/>
            <person name="Kamat A."/>
            <person name="Kanga B."/>
            <person name="Kashin S."/>
            <person name="Khazanovich D."/>
            <person name="Kisner P."/>
            <person name="Lance K."/>
            <person name="Lara M."/>
            <person name="Lee W."/>
            <person name="Lennon N."/>
            <person name="Letendre F."/>
            <person name="LeVine R."/>
            <person name="Lipovsky A."/>
            <person name="Liu X."/>
            <person name="Liu J."/>
            <person name="Liu S."/>
            <person name="Lokyitsang T."/>
            <person name="Lokyitsang Y."/>
            <person name="Lubonja R."/>
            <person name="Lui A."/>
            <person name="MacDonald P."/>
            <person name="Magnisalis V."/>
            <person name="Maru K."/>
            <person name="Matthews C."/>
            <person name="McCusker W."/>
            <person name="McDonough S."/>
            <person name="Mehta T."/>
            <person name="Meldrim J."/>
            <person name="Meneus L."/>
            <person name="Mihai O."/>
            <person name="Mihalev A."/>
            <person name="Mihova T."/>
            <person name="Mittelman R."/>
            <person name="Mlenga V."/>
            <person name="Montmayeur A."/>
            <person name="Mulrain L."/>
            <person name="Navidi A."/>
            <person name="Naylor J."/>
            <person name="Negash T."/>
            <person name="Nguyen T."/>
            <person name="Nguyen N."/>
            <person name="Nicol R."/>
            <person name="Norbu C."/>
            <person name="Norbu N."/>
            <person name="Novod N."/>
            <person name="O'Neill B."/>
            <person name="Osman S."/>
            <person name="Markiewicz E."/>
            <person name="Oyono O.L."/>
            <person name="Patti C."/>
            <person name="Phunkhang P."/>
            <person name="Pierre F."/>
            <person name="Priest M."/>
            <person name="Raghuraman S."/>
            <person name="Rege F."/>
            <person name="Reyes R."/>
            <person name="Rise C."/>
            <person name="Rogov P."/>
            <person name="Ross K."/>
            <person name="Ryan E."/>
            <person name="Settipalli S."/>
            <person name="Shea T."/>
            <person name="Sherpa N."/>
            <person name="Shi L."/>
            <person name="Shih D."/>
            <person name="Sparrow T."/>
            <person name="Spaulding J."/>
            <person name="Stalker J."/>
            <person name="Stange-Thomann N."/>
            <person name="Stavropoulos S."/>
            <person name="Stone C."/>
            <person name="Strader C."/>
            <person name="Tesfaye S."/>
            <person name="Thomson T."/>
            <person name="Thoulutsang Y."/>
            <person name="Thoulutsang D."/>
            <person name="Topham K."/>
            <person name="Topping I."/>
            <person name="Tsamla T."/>
            <person name="Vassiliev H."/>
            <person name="Vo A."/>
            <person name="Wangchuk T."/>
            <person name="Wangdi T."/>
            <person name="Weiand M."/>
            <person name="Wilkinson J."/>
            <person name="Wilson A."/>
            <person name="Yadav S."/>
            <person name="Young G."/>
            <person name="Yu Q."/>
            <person name="Zembek L."/>
            <person name="Zhong D."/>
            <person name="Zimmer A."/>
            <person name="Zwirko Z."/>
            <person name="Jaffe D.B."/>
            <person name="Alvarez P."/>
            <person name="Brockman W."/>
            <person name="Butler J."/>
            <person name="Chin C."/>
            <person name="Gnerre S."/>
            <person name="Grabherr M."/>
            <person name="Kleber M."/>
            <person name="Mauceli E."/>
            <person name="MacCallum I."/>
        </authorList>
    </citation>
    <scope>NUCLEOTIDE SEQUENCE [LARGE SCALE GENOMIC DNA]</scope>
    <source>
        <strain evidence="3">MSH-3 / Tucson 14011-0111.49</strain>
    </source>
</reference>
<name>B4H019_DROPE</name>
<accession>B4H019</accession>